<dbReference type="Gene3D" id="3.30.2350.10">
    <property type="entry name" value="Pseudouridine synthase"/>
    <property type="match status" value="1"/>
</dbReference>
<proteinExistence type="inferred from homology"/>
<feature type="active site" description="Nucleophile" evidence="5">
    <location>
        <position position="54"/>
    </location>
</feature>
<dbReference type="Proteomes" id="UP000229362">
    <property type="component" value="Unassembled WGS sequence"/>
</dbReference>
<dbReference type="AlphaFoldDB" id="A0A2M6W0R9"/>
<feature type="domain" description="tRNA pseudouridylate synthase B C-terminal" evidence="7">
    <location>
        <begin position="192"/>
        <end position="255"/>
    </location>
</feature>
<evidence type="ECO:0000256" key="1">
    <source>
        <dbReference type="ARBA" id="ARBA00000385"/>
    </source>
</evidence>
<dbReference type="EC" id="5.4.99.25" evidence="5"/>
<dbReference type="InterPro" id="IPR032819">
    <property type="entry name" value="TruB_C"/>
</dbReference>
<dbReference type="GO" id="GO:0160148">
    <property type="term" value="F:tRNA pseudouridine(55) synthase activity"/>
    <property type="evidence" value="ECO:0007669"/>
    <property type="project" value="UniProtKB-EC"/>
</dbReference>
<evidence type="ECO:0000313" key="9">
    <source>
        <dbReference type="Proteomes" id="UP000229362"/>
    </source>
</evidence>
<comment type="caution">
    <text evidence="8">The sequence shown here is derived from an EMBL/GenBank/DDBJ whole genome shotgun (WGS) entry which is preliminary data.</text>
</comment>
<protein>
    <recommendedName>
        <fullName evidence="5">tRNA pseudouridine synthase B</fullName>
        <ecNumber evidence="5">5.4.99.25</ecNumber>
    </recommendedName>
    <alternativeName>
        <fullName evidence="5">tRNA pseudouridine(55) synthase</fullName>
        <shortName evidence="5">Psi55 synthase</shortName>
    </alternativeName>
    <alternativeName>
        <fullName evidence="5">tRNA pseudouridylate synthase</fullName>
    </alternativeName>
    <alternativeName>
        <fullName evidence="5">tRNA-uridine isomerase</fullName>
    </alternativeName>
</protein>
<accession>A0A2M6W0R9</accession>
<dbReference type="GO" id="GO:0003723">
    <property type="term" value="F:RNA binding"/>
    <property type="evidence" value="ECO:0007669"/>
    <property type="project" value="InterPro"/>
</dbReference>
<dbReference type="HAMAP" id="MF_01080">
    <property type="entry name" value="TruB_bact"/>
    <property type="match status" value="1"/>
</dbReference>
<dbReference type="Pfam" id="PF16198">
    <property type="entry name" value="TruB_C_2"/>
    <property type="match status" value="1"/>
</dbReference>
<dbReference type="PANTHER" id="PTHR13767:SF2">
    <property type="entry name" value="PSEUDOURIDYLATE SYNTHASE TRUB1"/>
    <property type="match status" value="1"/>
</dbReference>
<evidence type="ECO:0000256" key="2">
    <source>
        <dbReference type="ARBA" id="ARBA00005642"/>
    </source>
</evidence>
<dbReference type="Pfam" id="PF01509">
    <property type="entry name" value="TruB_N"/>
    <property type="match status" value="1"/>
</dbReference>
<gene>
    <name evidence="5 8" type="primary">truB</name>
    <name evidence="8" type="ORF">COU33_03895</name>
</gene>
<dbReference type="GO" id="GO:0031119">
    <property type="term" value="P:tRNA pseudouridine synthesis"/>
    <property type="evidence" value="ECO:0007669"/>
    <property type="project" value="UniProtKB-UniRule"/>
</dbReference>
<sequence>MDSGFLLVDKPMDWTSHDVVAYMRGLVWASQKNLPGKAGAKQKRSRVGHTGTLDPFATGLLIVAVGREATKHIDEFHVFPKTYEATIQLGAVSNTQDRTGTIEPVTPRIPQATLSEKDVRTVLASFVGVQEQIPPMFSAKKVHGKKLYELARKGKEIERKPNMITVHNIELLDMSKKTLNIRCVVSTGTYVRTLAHDIGQELGIGAYCAELRRKEIGPYHVEDAIGPKDFEQNNWQKRLLQLSPSQHMQHVLLPCREETEEG</sequence>
<evidence type="ECO:0000259" key="7">
    <source>
        <dbReference type="Pfam" id="PF16198"/>
    </source>
</evidence>
<dbReference type="NCBIfam" id="TIGR00431">
    <property type="entry name" value="TruB"/>
    <property type="match status" value="1"/>
</dbReference>
<evidence type="ECO:0000256" key="4">
    <source>
        <dbReference type="ARBA" id="ARBA00023235"/>
    </source>
</evidence>
<reference evidence="9" key="1">
    <citation type="submission" date="2017-09" db="EMBL/GenBank/DDBJ databases">
        <title>Depth-based differentiation of microbial function through sediment-hosted aquifers and enrichment of novel symbionts in the deep terrestrial subsurface.</title>
        <authorList>
            <person name="Probst A.J."/>
            <person name="Ladd B."/>
            <person name="Jarett J.K."/>
            <person name="Geller-Mcgrath D.E."/>
            <person name="Sieber C.M.K."/>
            <person name="Emerson J.B."/>
            <person name="Anantharaman K."/>
            <person name="Thomas B.C."/>
            <person name="Malmstrom R."/>
            <person name="Stieglmeier M."/>
            <person name="Klingl A."/>
            <person name="Woyke T."/>
            <person name="Ryan C.M."/>
            <person name="Banfield J.F."/>
        </authorList>
    </citation>
    <scope>NUCLEOTIDE SEQUENCE [LARGE SCALE GENOMIC DNA]</scope>
</reference>
<dbReference type="CDD" id="cd02573">
    <property type="entry name" value="PseudoU_synth_EcTruB"/>
    <property type="match status" value="1"/>
</dbReference>
<evidence type="ECO:0000256" key="5">
    <source>
        <dbReference type="HAMAP-Rule" id="MF_01080"/>
    </source>
</evidence>
<dbReference type="GO" id="GO:1990481">
    <property type="term" value="P:mRNA pseudouridine synthesis"/>
    <property type="evidence" value="ECO:0007669"/>
    <property type="project" value="TreeGrafter"/>
</dbReference>
<comment type="function">
    <text evidence="5">Responsible for synthesis of pseudouridine from uracil-55 in the psi GC loop of transfer RNAs.</text>
</comment>
<comment type="similarity">
    <text evidence="2 5">Belongs to the pseudouridine synthase TruB family. Type 1 subfamily.</text>
</comment>
<dbReference type="InterPro" id="IPR002501">
    <property type="entry name" value="PsdUridine_synth_N"/>
</dbReference>
<evidence type="ECO:0000313" key="8">
    <source>
        <dbReference type="EMBL" id="PIT86310.1"/>
    </source>
</evidence>
<organism evidence="8 9">
    <name type="scientific">Candidatus Magasanikbacteria bacterium CG10_big_fil_rev_8_21_14_0_10_43_6</name>
    <dbReference type="NCBI Taxonomy" id="1974650"/>
    <lineage>
        <taxon>Bacteria</taxon>
        <taxon>Candidatus Magasanikiibacteriota</taxon>
    </lineage>
</organism>
<evidence type="ECO:0000259" key="6">
    <source>
        <dbReference type="Pfam" id="PF01509"/>
    </source>
</evidence>
<keyword evidence="4 5" id="KW-0413">Isomerase</keyword>
<name>A0A2M6W0R9_9BACT</name>
<feature type="domain" description="Pseudouridine synthase II N-terminal" evidence="6">
    <location>
        <begin position="43"/>
        <end position="191"/>
    </location>
</feature>
<dbReference type="EMBL" id="PFBZ01000166">
    <property type="protein sequence ID" value="PIT86310.1"/>
    <property type="molecule type" value="Genomic_DNA"/>
</dbReference>
<dbReference type="PANTHER" id="PTHR13767">
    <property type="entry name" value="TRNA-PSEUDOURIDINE SYNTHASE"/>
    <property type="match status" value="1"/>
</dbReference>
<dbReference type="InterPro" id="IPR020103">
    <property type="entry name" value="PsdUridine_synth_cat_dom_sf"/>
</dbReference>
<dbReference type="InterPro" id="IPR014780">
    <property type="entry name" value="tRNA_psdUridine_synth_TruB"/>
</dbReference>
<comment type="catalytic activity">
    <reaction evidence="1 5">
        <text>uridine(55) in tRNA = pseudouridine(55) in tRNA</text>
        <dbReference type="Rhea" id="RHEA:42532"/>
        <dbReference type="Rhea" id="RHEA-COMP:10101"/>
        <dbReference type="Rhea" id="RHEA-COMP:10102"/>
        <dbReference type="ChEBI" id="CHEBI:65314"/>
        <dbReference type="ChEBI" id="CHEBI:65315"/>
        <dbReference type="EC" id="5.4.99.25"/>
    </reaction>
</comment>
<evidence type="ECO:0000256" key="3">
    <source>
        <dbReference type="ARBA" id="ARBA00022694"/>
    </source>
</evidence>
<dbReference type="SUPFAM" id="SSF55120">
    <property type="entry name" value="Pseudouridine synthase"/>
    <property type="match status" value="1"/>
</dbReference>
<keyword evidence="3 5" id="KW-0819">tRNA processing</keyword>